<evidence type="ECO:0000256" key="7">
    <source>
        <dbReference type="ARBA" id="ARBA00049158"/>
    </source>
</evidence>
<accession>A0A1M5NE12</accession>
<dbReference type="InterPro" id="IPR010140">
    <property type="entry name" value="Histidinol_P_phosphatase_HisJ"/>
</dbReference>
<dbReference type="EMBL" id="FQWY01000016">
    <property type="protein sequence ID" value="SHG87748.1"/>
    <property type="molecule type" value="Genomic_DNA"/>
</dbReference>
<dbReference type="InterPro" id="IPR004013">
    <property type="entry name" value="PHP_dom"/>
</dbReference>
<dbReference type="UniPathway" id="UPA00031">
    <property type="reaction ID" value="UER00013"/>
</dbReference>
<dbReference type="GO" id="GO:0004401">
    <property type="term" value="F:histidinol-phosphatase activity"/>
    <property type="evidence" value="ECO:0007669"/>
    <property type="project" value="UniProtKB-UniRule"/>
</dbReference>
<comment type="catalytic activity">
    <reaction evidence="7 8">
        <text>L-histidinol phosphate + H2O = L-histidinol + phosphate</text>
        <dbReference type="Rhea" id="RHEA:14465"/>
        <dbReference type="ChEBI" id="CHEBI:15377"/>
        <dbReference type="ChEBI" id="CHEBI:43474"/>
        <dbReference type="ChEBI" id="CHEBI:57699"/>
        <dbReference type="ChEBI" id="CHEBI:57980"/>
        <dbReference type="EC" id="3.1.3.15"/>
    </reaction>
</comment>
<keyword evidence="6 8" id="KW-0368">Histidine biosynthesis</keyword>
<evidence type="ECO:0000256" key="3">
    <source>
        <dbReference type="ARBA" id="ARBA00013085"/>
    </source>
</evidence>
<proteinExistence type="inferred from homology"/>
<evidence type="ECO:0000259" key="9">
    <source>
        <dbReference type="SMART" id="SM00481"/>
    </source>
</evidence>
<dbReference type="Proteomes" id="UP000242329">
    <property type="component" value="Unassembled WGS sequence"/>
</dbReference>
<organism evidence="10 11">
    <name type="scientific">Thermosyntropha lipolytica DSM 11003</name>
    <dbReference type="NCBI Taxonomy" id="1123382"/>
    <lineage>
        <taxon>Bacteria</taxon>
        <taxon>Bacillati</taxon>
        <taxon>Bacillota</taxon>
        <taxon>Clostridia</taxon>
        <taxon>Eubacteriales</taxon>
        <taxon>Syntrophomonadaceae</taxon>
        <taxon>Thermosyntropha</taxon>
    </lineage>
</organism>
<dbReference type="STRING" id="1123382.SAMN02745221_01177"/>
<evidence type="ECO:0000256" key="8">
    <source>
        <dbReference type="RuleBase" id="RU366003"/>
    </source>
</evidence>
<sequence length="268" mass="31335">MSFYADYHVHTSFSGDCNASMESMIKRAISLGLKELAFTDHVDFDYPDPSFEAINYDIYTKVFEQLKKRYQKQIHLVLGVEVGYQPHVRSAIEKLLQDYPFDFVICSTHMADHLDFYTGDFFKEKEQKEAYLRYFENILEAVKQFHNYDVYGHLDFIVRYGNFPEKTLSYADYKDIIDEILVRIIANGSGIEINTSGYRYKLNQLHPQASIVKRYRELGGEIITIGSDAHRAEDIASYFNTAYTLLKELDIKYIATYRGRKPHMIKIV</sequence>
<dbReference type="NCBIfam" id="TIGR01856">
    <property type="entry name" value="hisJ_fam"/>
    <property type="match status" value="1"/>
</dbReference>
<dbReference type="PANTHER" id="PTHR21039:SF0">
    <property type="entry name" value="HISTIDINOL-PHOSPHATASE"/>
    <property type="match status" value="1"/>
</dbReference>
<evidence type="ECO:0000256" key="5">
    <source>
        <dbReference type="ARBA" id="ARBA00022801"/>
    </source>
</evidence>
<comment type="pathway">
    <text evidence="1 8">Amino-acid biosynthesis; L-histidine biosynthesis; L-histidine from 5-phospho-alpha-D-ribose 1-diphosphate: step 8/9.</text>
</comment>
<dbReference type="Pfam" id="PF02811">
    <property type="entry name" value="PHP"/>
    <property type="match status" value="1"/>
</dbReference>
<dbReference type="AlphaFoldDB" id="A0A1M5NE12"/>
<dbReference type="GO" id="GO:0000105">
    <property type="term" value="P:L-histidine biosynthetic process"/>
    <property type="evidence" value="ECO:0007669"/>
    <property type="project" value="UniProtKB-UniRule"/>
</dbReference>
<keyword evidence="5 8" id="KW-0378">Hydrolase</keyword>
<reference evidence="11" key="1">
    <citation type="submission" date="2016-11" db="EMBL/GenBank/DDBJ databases">
        <authorList>
            <person name="Varghese N."/>
            <person name="Submissions S."/>
        </authorList>
    </citation>
    <scope>NUCLEOTIDE SEQUENCE [LARGE SCALE GENOMIC DNA]</scope>
    <source>
        <strain evidence="11">DSM 11003</strain>
    </source>
</reference>
<evidence type="ECO:0000313" key="10">
    <source>
        <dbReference type="EMBL" id="SHG87748.1"/>
    </source>
</evidence>
<keyword evidence="11" id="KW-1185">Reference proteome</keyword>
<dbReference type="InterPro" id="IPR016195">
    <property type="entry name" value="Pol/histidinol_Pase-like"/>
</dbReference>
<evidence type="ECO:0000256" key="2">
    <source>
        <dbReference type="ARBA" id="ARBA00009152"/>
    </source>
</evidence>
<protein>
    <recommendedName>
        <fullName evidence="3 8">Histidinol-phosphatase</fullName>
        <shortName evidence="8">HolPase</shortName>
        <ecNumber evidence="3 8">3.1.3.15</ecNumber>
    </recommendedName>
</protein>
<dbReference type="PANTHER" id="PTHR21039">
    <property type="entry name" value="HISTIDINOL PHOSPHATASE-RELATED"/>
    <property type="match status" value="1"/>
</dbReference>
<dbReference type="GO" id="GO:0005737">
    <property type="term" value="C:cytoplasm"/>
    <property type="evidence" value="ECO:0007669"/>
    <property type="project" value="TreeGrafter"/>
</dbReference>
<dbReference type="RefSeq" id="WP_073091492.1">
    <property type="nucleotide sequence ID" value="NZ_FQWY01000016.1"/>
</dbReference>
<gene>
    <name evidence="10" type="ORF">SAMN02745221_01177</name>
</gene>
<dbReference type="Gene3D" id="3.20.20.140">
    <property type="entry name" value="Metal-dependent hydrolases"/>
    <property type="match status" value="1"/>
</dbReference>
<name>A0A1M5NE12_9FIRM</name>
<feature type="domain" description="Polymerase/histidinol phosphatase N-terminal" evidence="9">
    <location>
        <begin position="5"/>
        <end position="86"/>
    </location>
</feature>
<evidence type="ECO:0000256" key="4">
    <source>
        <dbReference type="ARBA" id="ARBA00022605"/>
    </source>
</evidence>
<keyword evidence="4 8" id="KW-0028">Amino-acid biosynthesis</keyword>
<comment type="similarity">
    <text evidence="2 8">Belongs to the PHP hydrolase family. HisK subfamily.</text>
</comment>
<evidence type="ECO:0000256" key="6">
    <source>
        <dbReference type="ARBA" id="ARBA00023102"/>
    </source>
</evidence>
<evidence type="ECO:0000313" key="11">
    <source>
        <dbReference type="Proteomes" id="UP000242329"/>
    </source>
</evidence>
<dbReference type="OrthoDB" id="9775255at2"/>
<dbReference type="SUPFAM" id="SSF89550">
    <property type="entry name" value="PHP domain-like"/>
    <property type="match status" value="1"/>
</dbReference>
<evidence type="ECO:0000256" key="1">
    <source>
        <dbReference type="ARBA" id="ARBA00004970"/>
    </source>
</evidence>
<dbReference type="SMART" id="SM00481">
    <property type="entry name" value="POLIIIAc"/>
    <property type="match status" value="1"/>
</dbReference>
<dbReference type="InterPro" id="IPR003141">
    <property type="entry name" value="Pol/His_phosphatase_N"/>
</dbReference>
<dbReference type="EC" id="3.1.3.15" evidence="3 8"/>